<evidence type="ECO:0000256" key="2">
    <source>
        <dbReference type="ARBA" id="ARBA00023015"/>
    </source>
</evidence>
<dbReference type="InterPro" id="IPR036388">
    <property type="entry name" value="WH-like_DNA-bd_sf"/>
</dbReference>
<dbReference type="PANTHER" id="PTHR30126:SF64">
    <property type="entry name" value="HTH-TYPE TRANSCRIPTIONAL REGULATOR CITR"/>
    <property type="match status" value="1"/>
</dbReference>
<comment type="caution">
    <text evidence="6">The sequence shown here is derived from an EMBL/GenBank/DDBJ whole genome shotgun (WGS) entry which is preliminary data.</text>
</comment>
<sequence>MFDNLNYYRVFYTVANTGNISKAADMLFISQPAISKAISKLEDGLHVKLFLRSSKGVTLTDEGQVLYNHIEKAFSNISQGEDEIRHIHELGIGQLKIGVSTSLCKHILLDKLQTFILENPHIKVIIDCHSTVNTLKLLNDGRIDIGLICKTDIPAGFEYQDVSTIHDIFVVNETYLSNLHLREQEEFAQEPTNPWLFAGNLTGIMGNLDEDVPDLSPIAPVSAADKSGFAMKDILEKSNLMLLEKNNITRTHIDDYLESEGIHPQQILEVNNMDLLIDFAAIGMGVASVVREFATDYLASGQILELPISHPVAERTVGFVYPKSREKSEVLRKFLGMWG</sequence>
<gene>
    <name evidence="6" type="ORF">LKD28_02175</name>
</gene>
<dbReference type="RefSeq" id="WP_227572870.1">
    <property type="nucleotide sequence ID" value="NZ_JAJEQT010000001.1"/>
</dbReference>
<dbReference type="Pfam" id="PF03466">
    <property type="entry name" value="LysR_substrate"/>
    <property type="match status" value="2"/>
</dbReference>
<dbReference type="InterPro" id="IPR005119">
    <property type="entry name" value="LysR_subst-bd"/>
</dbReference>
<dbReference type="Proteomes" id="UP001198495">
    <property type="component" value="Unassembled WGS sequence"/>
</dbReference>
<reference evidence="6 7" key="1">
    <citation type="submission" date="2021-10" db="EMBL/GenBank/DDBJ databases">
        <title>Anaerobic single-cell dispensing facilitates the cultivation of human gut bacteria.</title>
        <authorList>
            <person name="Afrizal A."/>
        </authorList>
    </citation>
    <scope>NUCLEOTIDE SEQUENCE [LARGE SCALE GENOMIC DNA]</scope>
    <source>
        <strain evidence="6 7">CLA-AA-H212</strain>
    </source>
</reference>
<evidence type="ECO:0000313" key="6">
    <source>
        <dbReference type="EMBL" id="MCC2217845.1"/>
    </source>
</evidence>
<accession>A0ABS8FKV1</accession>
<dbReference type="PRINTS" id="PR00039">
    <property type="entry name" value="HTHLYSR"/>
</dbReference>
<dbReference type="PANTHER" id="PTHR30126">
    <property type="entry name" value="HTH-TYPE TRANSCRIPTIONAL REGULATOR"/>
    <property type="match status" value="1"/>
</dbReference>
<dbReference type="SUPFAM" id="SSF53850">
    <property type="entry name" value="Periplasmic binding protein-like II"/>
    <property type="match status" value="2"/>
</dbReference>
<dbReference type="PROSITE" id="PS50931">
    <property type="entry name" value="HTH_LYSR"/>
    <property type="match status" value="1"/>
</dbReference>
<evidence type="ECO:0000256" key="4">
    <source>
        <dbReference type="ARBA" id="ARBA00023163"/>
    </source>
</evidence>
<keyword evidence="4" id="KW-0804">Transcription</keyword>
<evidence type="ECO:0000313" key="7">
    <source>
        <dbReference type="Proteomes" id="UP001198495"/>
    </source>
</evidence>
<dbReference type="InterPro" id="IPR000847">
    <property type="entry name" value="LysR_HTH_N"/>
</dbReference>
<dbReference type="InterPro" id="IPR036390">
    <property type="entry name" value="WH_DNA-bd_sf"/>
</dbReference>
<dbReference type="Gene3D" id="3.40.190.290">
    <property type="match status" value="1"/>
</dbReference>
<dbReference type="Pfam" id="PF00126">
    <property type="entry name" value="HTH_1"/>
    <property type="match status" value="1"/>
</dbReference>
<dbReference type="SUPFAM" id="SSF46785">
    <property type="entry name" value="Winged helix' DNA-binding domain"/>
    <property type="match status" value="1"/>
</dbReference>
<comment type="similarity">
    <text evidence="1">Belongs to the LysR transcriptional regulatory family.</text>
</comment>
<dbReference type="CDD" id="cd05466">
    <property type="entry name" value="PBP2_LTTR_substrate"/>
    <property type="match status" value="1"/>
</dbReference>
<name>A0ABS8FKV1_9FIRM</name>
<dbReference type="Gene3D" id="1.10.10.10">
    <property type="entry name" value="Winged helix-like DNA-binding domain superfamily/Winged helix DNA-binding domain"/>
    <property type="match status" value="1"/>
</dbReference>
<dbReference type="EMBL" id="JAJEQT010000001">
    <property type="protein sequence ID" value="MCC2217845.1"/>
    <property type="molecule type" value="Genomic_DNA"/>
</dbReference>
<evidence type="ECO:0000256" key="3">
    <source>
        <dbReference type="ARBA" id="ARBA00023125"/>
    </source>
</evidence>
<dbReference type="Gene3D" id="3.40.190.10">
    <property type="entry name" value="Periplasmic binding protein-like II"/>
    <property type="match status" value="1"/>
</dbReference>
<feature type="domain" description="HTH lysR-type" evidence="5">
    <location>
        <begin position="3"/>
        <end position="60"/>
    </location>
</feature>
<evidence type="ECO:0000259" key="5">
    <source>
        <dbReference type="PROSITE" id="PS50931"/>
    </source>
</evidence>
<organism evidence="6 7">
    <name type="scientific">Coprococcus hominis</name>
    <name type="common">ex Arizal et al. 2022</name>
    <dbReference type="NCBI Taxonomy" id="2881262"/>
    <lineage>
        <taxon>Bacteria</taxon>
        <taxon>Bacillati</taxon>
        <taxon>Bacillota</taxon>
        <taxon>Clostridia</taxon>
        <taxon>Lachnospirales</taxon>
        <taxon>Lachnospiraceae</taxon>
        <taxon>Coprococcus</taxon>
    </lineage>
</organism>
<proteinExistence type="inferred from homology"/>
<evidence type="ECO:0000256" key="1">
    <source>
        <dbReference type="ARBA" id="ARBA00009437"/>
    </source>
</evidence>
<keyword evidence="7" id="KW-1185">Reference proteome</keyword>
<keyword evidence="3" id="KW-0238">DNA-binding</keyword>
<protein>
    <submittedName>
        <fullName evidence="6">LysR family transcriptional regulator</fullName>
    </submittedName>
</protein>
<keyword evidence="2" id="KW-0805">Transcription regulation</keyword>